<dbReference type="OrthoDB" id="2322499at2759"/>
<sequence>MVTTRRKSAVAPVHVVVAEPESDSDSSEQFSDDGDFVQGSLSARKRASVAMPKAKRQKVADTPTTSTSISANAKAKAKPPPKRRRGKDLSLLPTMPLDILFEILGQLSPRDLLILTRTNTLFRKTLLEKNAQCVWVSARGFHGVPEPPTDFSERRWAGLLYSNHCQVKGCGAPGVRKVDWFLRKRICTQCKKDHYMVHSKFKTKHPDLDNEILKYIPSTHVGPWANGYSGRSKYYWETDIPAVAEEWEPLEHAAAMGSAAAKKAFAEWKADRAQWIQDTLKDAHVYQQWEVRGSGMSVAEMNRKSRLEGVTSRLLQLGYQRDDIEVAISVRTVGIYTGTPTVTDSIWAKLRTKLEPKVIEEKTRRLSREVANVNMYDGFLSTLRPLERYQCPPASFLRILPEVSALINAEDAVVTVQDFQPIITNMAAHLNKYQGDFQASIIATIPASERDGVADPLDIARFAFSCQATSQWGPSQCSKFLSGWEMIASHPCDGHWRFNEPILQANIGHQVTYNVTASAIASTLIRLVGLDPKTARIADIEQRNGRFVCGSCRVTNTTTVHNWRSAVMHGCPAYRGQSPCPAVFRLATQEEAAKAQAATLAIIEHDGRVWSCNHCAAHIELHNCRRKPDILEHLRNQHAITEPQILQDYFLNMKCGDVCDKPLVITIPKVKNTNNKPHNYRCLQCPGGGRNRRFIMEGVISHIKAKHGVVVPKLAIDYAVDPVVPVPRI</sequence>
<feature type="compositionally biased region" description="Basic residues" evidence="1">
    <location>
        <begin position="43"/>
        <end position="57"/>
    </location>
</feature>
<evidence type="ECO:0000259" key="2">
    <source>
        <dbReference type="PROSITE" id="PS50181"/>
    </source>
</evidence>
<comment type="caution">
    <text evidence="3">The sequence shown here is derived from an EMBL/GenBank/DDBJ whole genome shotgun (WGS) entry which is preliminary data.</text>
</comment>
<reference evidence="3 4" key="1">
    <citation type="submission" date="2020-07" db="EMBL/GenBank/DDBJ databases">
        <title>Comparative genomics of pyrophilous fungi reveals a link between fire events and developmental genes.</title>
        <authorList>
            <consortium name="DOE Joint Genome Institute"/>
            <person name="Steindorff A.S."/>
            <person name="Carver A."/>
            <person name="Calhoun S."/>
            <person name="Stillman K."/>
            <person name="Liu H."/>
            <person name="Lipzen A."/>
            <person name="Pangilinan J."/>
            <person name="Labutti K."/>
            <person name="Bruns T.D."/>
            <person name="Grigoriev I.V."/>
        </authorList>
    </citation>
    <scope>NUCLEOTIDE SEQUENCE [LARGE SCALE GENOMIC DNA]</scope>
    <source>
        <strain evidence="3 4">CBS 144469</strain>
    </source>
</reference>
<keyword evidence="4" id="KW-1185">Reference proteome</keyword>
<dbReference type="InterPro" id="IPR036047">
    <property type="entry name" value="F-box-like_dom_sf"/>
</dbReference>
<feature type="compositionally biased region" description="Basic residues" evidence="1">
    <location>
        <begin position="75"/>
        <end position="86"/>
    </location>
</feature>
<dbReference type="SMART" id="SM00256">
    <property type="entry name" value="FBOX"/>
    <property type="match status" value="1"/>
</dbReference>
<gene>
    <name evidence="3" type="ORF">DFP72DRAFT_933516</name>
</gene>
<feature type="region of interest" description="Disordered" evidence="1">
    <location>
        <begin position="1"/>
        <end position="89"/>
    </location>
</feature>
<feature type="domain" description="F-box" evidence="2">
    <location>
        <begin position="89"/>
        <end position="138"/>
    </location>
</feature>
<dbReference type="InterPro" id="IPR001810">
    <property type="entry name" value="F-box_dom"/>
</dbReference>
<proteinExistence type="predicted"/>
<name>A0A8H6HBX5_9AGAR</name>
<feature type="compositionally biased region" description="Acidic residues" evidence="1">
    <location>
        <begin position="20"/>
        <end position="35"/>
    </location>
</feature>
<dbReference type="PROSITE" id="PS50181">
    <property type="entry name" value="FBOX"/>
    <property type="match status" value="1"/>
</dbReference>
<evidence type="ECO:0000313" key="3">
    <source>
        <dbReference type="EMBL" id="KAF6743396.1"/>
    </source>
</evidence>
<protein>
    <recommendedName>
        <fullName evidence="2">F-box domain-containing protein</fullName>
    </recommendedName>
</protein>
<evidence type="ECO:0000313" key="4">
    <source>
        <dbReference type="Proteomes" id="UP000521943"/>
    </source>
</evidence>
<dbReference type="Proteomes" id="UP000521943">
    <property type="component" value="Unassembled WGS sequence"/>
</dbReference>
<evidence type="ECO:0000256" key="1">
    <source>
        <dbReference type="SAM" id="MobiDB-lite"/>
    </source>
</evidence>
<dbReference type="SUPFAM" id="SSF81383">
    <property type="entry name" value="F-box domain"/>
    <property type="match status" value="1"/>
</dbReference>
<feature type="compositionally biased region" description="Low complexity" evidence="1">
    <location>
        <begin position="9"/>
        <end position="19"/>
    </location>
</feature>
<dbReference type="Pfam" id="PF00646">
    <property type="entry name" value="F-box"/>
    <property type="match status" value="1"/>
</dbReference>
<organism evidence="3 4">
    <name type="scientific">Ephemerocybe angulata</name>
    <dbReference type="NCBI Taxonomy" id="980116"/>
    <lineage>
        <taxon>Eukaryota</taxon>
        <taxon>Fungi</taxon>
        <taxon>Dikarya</taxon>
        <taxon>Basidiomycota</taxon>
        <taxon>Agaricomycotina</taxon>
        <taxon>Agaricomycetes</taxon>
        <taxon>Agaricomycetidae</taxon>
        <taxon>Agaricales</taxon>
        <taxon>Agaricineae</taxon>
        <taxon>Psathyrellaceae</taxon>
        <taxon>Ephemerocybe</taxon>
    </lineage>
</organism>
<dbReference type="AlphaFoldDB" id="A0A8H6HBX5"/>
<dbReference type="EMBL" id="JACGCI010000146">
    <property type="protein sequence ID" value="KAF6743396.1"/>
    <property type="molecule type" value="Genomic_DNA"/>
</dbReference>
<dbReference type="CDD" id="cd09917">
    <property type="entry name" value="F-box_SF"/>
    <property type="match status" value="1"/>
</dbReference>
<feature type="compositionally biased region" description="Polar residues" evidence="1">
    <location>
        <begin position="62"/>
        <end position="71"/>
    </location>
</feature>
<accession>A0A8H6HBX5</accession>